<protein>
    <submittedName>
        <fullName evidence="1">Uncharacterized protein</fullName>
    </submittedName>
</protein>
<dbReference type="RefSeq" id="WP_264280502.1">
    <property type="nucleotide sequence ID" value="NZ_CP107006.1"/>
</dbReference>
<evidence type="ECO:0000313" key="2">
    <source>
        <dbReference type="Proteomes" id="UP001162741"/>
    </source>
</evidence>
<dbReference type="Proteomes" id="UP001162741">
    <property type="component" value="Chromosome"/>
</dbReference>
<gene>
    <name evidence="1" type="ORF">MKQ68_19125</name>
</gene>
<accession>A0ABY6IY57</accession>
<dbReference type="EMBL" id="CP107006">
    <property type="protein sequence ID" value="UYQ92203.1"/>
    <property type="molecule type" value="Genomic_DNA"/>
</dbReference>
<evidence type="ECO:0000313" key="1">
    <source>
        <dbReference type="EMBL" id="UYQ92203.1"/>
    </source>
</evidence>
<sequence length="101" mass="11344">MKNKILAFFVVVLATGLQFVKADQKKSSGPGTVYAQTSPGVYEALFWPYYPELFCTESYPFPCAFTQPSGDYSIYPNTITYATAVSNFFYASEYNGLYYGE</sequence>
<keyword evidence="2" id="KW-1185">Reference proteome</keyword>
<organism evidence="1 2">
    <name type="scientific">Chitinophaga horti</name>
    <dbReference type="NCBI Taxonomy" id="2920382"/>
    <lineage>
        <taxon>Bacteria</taxon>
        <taxon>Pseudomonadati</taxon>
        <taxon>Bacteroidota</taxon>
        <taxon>Chitinophagia</taxon>
        <taxon>Chitinophagales</taxon>
        <taxon>Chitinophagaceae</taxon>
        <taxon>Chitinophaga</taxon>
    </lineage>
</organism>
<proteinExistence type="predicted"/>
<name>A0ABY6IY57_9BACT</name>
<reference evidence="1" key="1">
    <citation type="submission" date="2022-10" db="EMBL/GenBank/DDBJ databases">
        <title>Chitinophaga sp. nov., isolated from soil.</title>
        <authorList>
            <person name="Jeon C.O."/>
        </authorList>
    </citation>
    <scope>NUCLEOTIDE SEQUENCE</scope>
    <source>
        <strain evidence="1">R8</strain>
    </source>
</reference>